<evidence type="ECO:0000313" key="16">
    <source>
        <dbReference type="EMBL" id="EDY16093.1"/>
    </source>
</evidence>
<keyword evidence="17" id="KW-1185">Reference proteome</keyword>
<comment type="catalytic activity">
    <reaction evidence="11 14">
        <text>cytidine + H2O + H(+) = uridine + NH4(+)</text>
        <dbReference type="Rhea" id="RHEA:16069"/>
        <dbReference type="ChEBI" id="CHEBI:15377"/>
        <dbReference type="ChEBI" id="CHEBI:15378"/>
        <dbReference type="ChEBI" id="CHEBI:16704"/>
        <dbReference type="ChEBI" id="CHEBI:17562"/>
        <dbReference type="ChEBI" id="CHEBI:28938"/>
        <dbReference type="EC" id="3.5.4.5"/>
    </reaction>
</comment>
<evidence type="ECO:0000313" key="17">
    <source>
        <dbReference type="Proteomes" id="UP000005824"/>
    </source>
</evidence>
<dbReference type="GO" id="GO:0005829">
    <property type="term" value="C:cytosol"/>
    <property type="evidence" value="ECO:0007669"/>
    <property type="project" value="TreeGrafter"/>
</dbReference>
<evidence type="ECO:0000256" key="5">
    <source>
        <dbReference type="ARBA" id="ARBA00018266"/>
    </source>
</evidence>
<dbReference type="PROSITE" id="PS51747">
    <property type="entry name" value="CYT_DCMP_DEAMINASES_2"/>
    <property type="match status" value="1"/>
</dbReference>
<organism evidence="16 17">
    <name type="scientific">Chthoniobacter flavus Ellin428</name>
    <dbReference type="NCBI Taxonomy" id="497964"/>
    <lineage>
        <taxon>Bacteria</taxon>
        <taxon>Pseudomonadati</taxon>
        <taxon>Verrucomicrobiota</taxon>
        <taxon>Spartobacteria</taxon>
        <taxon>Chthoniobacterales</taxon>
        <taxon>Chthoniobacteraceae</taxon>
        <taxon>Chthoniobacter</taxon>
    </lineage>
</organism>
<feature type="domain" description="CMP/dCMP-type deaminase" evidence="15">
    <location>
        <begin position="1"/>
        <end position="127"/>
    </location>
</feature>
<evidence type="ECO:0000256" key="2">
    <source>
        <dbReference type="ARBA" id="ARBA00003949"/>
    </source>
</evidence>
<dbReference type="InterPro" id="IPR002125">
    <property type="entry name" value="CMP_dCMP_dom"/>
</dbReference>
<feature type="binding site" evidence="13">
    <location>
        <position position="89"/>
    </location>
    <ligand>
        <name>Zn(2+)</name>
        <dbReference type="ChEBI" id="CHEBI:29105"/>
        <note>catalytic</note>
    </ligand>
</feature>
<dbReference type="FunFam" id="3.40.140.10:FF:000008">
    <property type="entry name" value="Cytidine deaminase"/>
    <property type="match status" value="1"/>
</dbReference>
<evidence type="ECO:0000256" key="9">
    <source>
        <dbReference type="ARBA" id="ARBA00032005"/>
    </source>
</evidence>
<comment type="cofactor">
    <cofactor evidence="1 13 14">
        <name>Zn(2+)</name>
        <dbReference type="ChEBI" id="CHEBI:29105"/>
    </cofactor>
</comment>
<dbReference type="EMBL" id="ABVL01000040">
    <property type="protein sequence ID" value="EDY16093.1"/>
    <property type="molecule type" value="Genomic_DNA"/>
</dbReference>
<comment type="catalytic activity">
    <reaction evidence="10 14">
        <text>2'-deoxycytidine + H2O + H(+) = 2'-deoxyuridine + NH4(+)</text>
        <dbReference type="Rhea" id="RHEA:13433"/>
        <dbReference type="ChEBI" id="CHEBI:15377"/>
        <dbReference type="ChEBI" id="CHEBI:15378"/>
        <dbReference type="ChEBI" id="CHEBI:15698"/>
        <dbReference type="ChEBI" id="CHEBI:16450"/>
        <dbReference type="ChEBI" id="CHEBI:28938"/>
        <dbReference type="EC" id="3.5.4.5"/>
    </reaction>
</comment>
<dbReference type="GO" id="GO:0004126">
    <property type="term" value="F:cytidine deaminase activity"/>
    <property type="evidence" value="ECO:0007669"/>
    <property type="project" value="UniProtKB-UniRule"/>
</dbReference>
<dbReference type="InterPro" id="IPR016193">
    <property type="entry name" value="Cytidine_deaminase-like"/>
</dbReference>
<keyword evidence="8 13" id="KW-0862">Zinc</keyword>
<protein>
    <recommendedName>
        <fullName evidence="5 14">Cytidine deaminase</fullName>
        <ecNumber evidence="4 14">3.5.4.5</ecNumber>
    </recommendedName>
    <alternativeName>
        <fullName evidence="9 14">Cytidine aminohydrolase</fullName>
    </alternativeName>
</protein>
<keyword evidence="7 14" id="KW-0378">Hydrolase</keyword>
<comment type="similarity">
    <text evidence="3 14">Belongs to the cytidine and deoxycytidylate deaminase family.</text>
</comment>
<dbReference type="RefSeq" id="WP_006983673.1">
    <property type="nucleotide sequence ID" value="NZ_ABVL01000040.1"/>
</dbReference>
<dbReference type="GO" id="GO:0055086">
    <property type="term" value="P:nucleobase-containing small molecule metabolic process"/>
    <property type="evidence" value="ECO:0007669"/>
    <property type="project" value="UniProtKB-ARBA"/>
</dbReference>
<dbReference type="SUPFAM" id="SSF53927">
    <property type="entry name" value="Cytidine deaminase-like"/>
    <property type="match status" value="1"/>
</dbReference>
<accession>B4DBR4</accession>
<evidence type="ECO:0000256" key="4">
    <source>
        <dbReference type="ARBA" id="ARBA00012783"/>
    </source>
</evidence>
<dbReference type="Gene3D" id="3.40.140.10">
    <property type="entry name" value="Cytidine Deaminase, domain 2"/>
    <property type="match status" value="1"/>
</dbReference>
<dbReference type="CDD" id="cd01283">
    <property type="entry name" value="cytidine_deaminase"/>
    <property type="match status" value="1"/>
</dbReference>
<feature type="binding site" evidence="13">
    <location>
        <position position="86"/>
    </location>
    <ligand>
        <name>Zn(2+)</name>
        <dbReference type="ChEBI" id="CHEBI:29105"/>
        <note>catalytic</note>
    </ligand>
</feature>
<evidence type="ECO:0000256" key="1">
    <source>
        <dbReference type="ARBA" id="ARBA00001947"/>
    </source>
</evidence>
<feature type="active site" description="Proton donor" evidence="12">
    <location>
        <position position="55"/>
    </location>
</feature>
<name>B4DBR4_9BACT</name>
<dbReference type="Pfam" id="PF00383">
    <property type="entry name" value="dCMP_cyt_deam_1"/>
    <property type="match status" value="1"/>
</dbReference>
<keyword evidence="6 13" id="KW-0479">Metal-binding</keyword>
<evidence type="ECO:0000256" key="10">
    <source>
        <dbReference type="ARBA" id="ARBA00049252"/>
    </source>
</evidence>
<evidence type="ECO:0000259" key="15">
    <source>
        <dbReference type="PROSITE" id="PS51747"/>
    </source>
</evidence>
<evidence type="ECO:0000256" key="7">
    <source>
        <dbReference type="ARBA" id="ARBA00022801"/>
    </source>
</evidence>
<comment type="caution">
    <text evidence="16">The sequence shown here is derived from an EMBL/GenBank/DDBJ whole genome shotgun (WGS) entry which is preliminary data.</text>
</comment>
<evidence type="ECO:0000256" key="6">
    <source>
        <dbReference type="ARBA" id="ARBA00022723"/>
    </source>
</evidence>
<dbReference type="GO" id="GO:0008270">
    <property type="term" value="F:zinc ion binding"/>
    <property type="evidence" value="ECO:0007669"/>
    <property type="project" value="UniProtKB-UniRule"/>
</dbReference>
<dbReference type="GO" id="GO:0042802">
    <property type="term" value="F:identical protein binding"/>
    <property type="evidence" value="ECO:0007669"/>
    <property type="project" value="UniProtKB-ARBA"/>
</dbReference>
<dbReference type="eggNOG" id="COG0295">
    <property type="taxonomic scope" value="Bacteria"/>
</dbReference>
<dbReference type="STRING" id="497964.CfE428DRAFT_6355"/>
<evidence type="ECO:0000256" key="8">
    <source>
        <dbReference type="ARBA" id="ARBA00022833"/>
    </source>
</evidence>
<proteinExistence type="inferred from homology"/>
<evidence type="ECO:0000256" key="13">
    <source>
        <dbReference type="PIRSR" id="PIRSR606262-3"/>
    </source>
</evidence>
<dbReference type="InterPro" id="IPR050202">
    <property type="entry name" value="Cyt/Deoxycyt_deaminase"/>
</dbReference>
<dbReference type="GO" id="GO:0072527">
    <property type="term" value="P:pyrimidine-containing compound metabolic process"/>
    <property type="evidence" value="ECO:0007669"/>
    <property type="project" value="UniProtKB-ARBA"/>
</dbReference>
<dbReference type="NCBIfam" id="TIGR01354">
    <property type="entry name" value="cyt_deam_tetra"/>
    <property type="match status" value="1"/>
</dbReference>
<dbReference type="AlphaFoldDB" id="B4DBR4"/>
<evidence type="ECO:0000256" key="12">
    <source>
        <dbReference type="PIRSR" id="PIRSR606262-1"/>
    </source>
</evidence>
<comment type="function">
    <text evidence="2 14">This enzyme scavenges exogenous and endogenous cytidine and 2'-deoxycytidine for UMP synthesis.</text>
</comment>
<dbReference type="NCBIfam" id="NF004064">
    <property type="entry name" value="PRK05578.1"/>
    <property type="match status" value="1"/>
</dbReference>
<dbReference type="EC" id="3.5.4.5" evidence="4 14"/>
<dbReference type="InParanoid" id="B4DBR4"/>
<gene>
    <name evidence="16" type="ORF">CfE428DRAFT_6355</name>
</gene>
<evidence type="ECO:0000256" key="3">
    <source>
        <dbReference type="ARBA" id="ARBA00006576"/>
    </source>
</evidence>
<dbReference type="PANTHER" id="PTHR11644">
    <property type="entry name" value="CYTIDINE DEAMINASE"/>
    <property type="match status" value="1"/>
</dbReference>
<reference evidence="16 17" key="1">
    <citation type="journal article" date="2011" name="J. Bacteriol.">
        <title>Genome sequence of Chthoniobacter flavus Ellin428, an aerobic heterotrophic soil bacterium.</title>
        <authorList>
            <person name="Kant R."/>
            <person name="van Passel M.W."/>
            <person name="Palva A."/>
            <person name="Lucas S."/>
            <person name="Lapidus A."/>
            <person name="Glavina Del Rio T."/>
            <person name="Dalin E."/>
            <person name="Tice H."/>
            <person name="Bruce D."/>
            <person name="Goodwin L."/>
            <person name="Pitluck S."/>
            <person name="Larimer F.W."/>
            <person name="Land M.L."/>
            <person name="Hauser L."/>
            <person name="Sangwan P."/>
            <person name="de Vos W.M."/>
            <person name="Janssen P.H."/>
            <person name="Smidt H."/>
        </authorList>
    </citation>
    <scope>NUCLEOTIDE SEQUENCE [LARGE SCALE GENOMIC DNA]</scope>
    <source>
        <strain evidence="16 17">Ellin428</strain>
    </source>
</reference>
<feature type="binding site" evidence="13">
    <location>
        <position position="53"/>
    </location>
    <ligand>
        <name>Zn(2+)</name>
        <dbReference type="ChEBI" id="CHEBI:29105"/>
        <note>catalytic</note>
    </ligand>
</feature>
<dbReference type="Proteomes" id="UP000005824">
    <property type="component" value="Unassembled WGS sequence"/>
</dbReference>
<sequence>MNFDPLLTAASEVRTKAYAPYSRFQVGAALRTKSGRVFCGCNVENLSFGLTICAERAAVFAAVAAGETEFEAIAVVADSVQPVTPCGACRQVLAEFAPELKVCSANLRDERYETSIAELLPRAKEGILGT</sequence>
<dbReference type="PANTHER" id="PTHR11644:SF2">
    <property type="entry name" value="CYTIDINE DEAMINASE"/>
    <property type="match status" value="1"/>
</dbReference>
<dbReference type="InterPro" id="IPR006262">
    <property type="entry name" value="Cyt_deam_tetra"/>
</dbReference>
<evidence type="ECO:0000256" key="11">
    <source>
        <dbReference type="ARBA" id="ARBA00049558"/>
    </source>
</evidence>
<dbReference type="InterPro" id="IPR016192">
    <property type="entry name" value="APOBEC/CMP_deaminase_Zn-bd"/>
</dbReference>
<evidence type="ECO:0000256" key="14">
    <source>
        <dbReference type="RuleBase" id="RU364006"/>
    </source>
</evidence>
<dbReference type="PROSITE" id="PS00903">
    <property type="entry name" value="CYT_DCMP_DEAMINASES_1"/>
    <property type="match status" value="1"/>
</dbReference>